<dbReference type="Gene3D" id="1.10.287.130">
    <property type="match status" value="1"/>
</dbReference>
<dbReference type="OrthoDB" id="9808408at2"/>
<keyword evidence="3" id="KW-0597">Phosphoprotein</keyword>
<evidence type="ECO:0000259" key="8">
    <source>
        <dbReference type="PROSITE" id="PS50112"/>
    </source>
</evidence>
<evidence type="ECO:0000313" key="10">
    <source>
        <dbReference type="EMBL" id="KAB2814356.1"/>
    </source>
</evidence>
<dbReference type="SUPFAM" id="SSF47384">
    <property type="entry name" value="Homodimeric domain of signal transducing histidine kinase"/>
    <property type="match status" value="1"/>
</dbReference>
<dbReference type="PROSITE" id="PS50112">
    <property type="entry name" value="PAS"/>
    <property type="match status" value="1"/>
</dbReference>
<feature type="domain" description="PAS" evidence="8">
    <location>
        <begin position="131"/>
        <end position="176"/>
    </location>
</feature>
<evidence type="ECO:0000256" key="1">
    <source>
        <dbReference type="ARBA" id="ARBA00000085"/>
    </source>
</evidence>
<evidence type="ECO:0000256" key="3">
    <source>
        <dbReference type="ARBA" id="ARBA00022553"/>
    </source>
</evidence>
<sequence>MNTPPEIGSDLSRLYWSSRSAIWLSVDPDDTLSLYPEDSKLFRTSSGDSLTIADLPAAVQSSIIRVRNSNKAESIDWIDGAMHVAGTVSFVVGKVFCEFQTRDISFDTDWQKFDDLPMGVIATTDKFVTQYANRALADLLGYNSASELIGKRPKDFVHPDDKEFTVKAHEEFLSGKSGTHEYVFRRQVSSGQIKWLKVSLATVKDSTPYHYLGVVMPVEEEQSVATRLKKSESRLRSIFYNAQGGLVLCNSDLRIVASNSAFCEMLEYAEESEIRGEYMPLITLEEDRLAEKELFDHLIATKGSHYRIEKRYLTRSGEAIWCDVIVSAVWDGKDKPSNFISIIQNIQNAKESEARMKSLSDLKDKFLSVLSHDLKNPINAVMGLIELTKESLKRNDAAEAKELVELMELSMHNMHDLLLNMLDWSRTHQGVMPFEPVQVDLKSFADSISQIVKIGIHQKGLQLKVSVNEGDFVWADSHMLKSIILNLLTNAIKFTSRGGEIRLSFKSDGDKVLVEVSDDGVGMSQNQIDELFQASTYLQSDGTENESGTGLGLFLVKDFVDYHQSTLQVKSQEGKGSSFSFYLPMKAPQ</sequence>
<dbReference type="Pfam" id="PF08447">
    <property type="entry name" value="PAS_3"/>
    <property type="match status" value="1"/>
</dbReference>
<keyword evidence="11" id="KW-1185">Reference proteome</keyword>
<dbReference type="Proteomes" id="UP000468650">
    <property type="component" value="Unassembled WGS sequence"/>
</dbReference>
<dbReference type="SMART" id="SM00387">
    <property type="entry name" value="HATPase_c"/>
    <property type="match status" value="1"/>
</dbReference>
<dbReference type="PANTHER" id="PTHR43711:SF1">
    <property type="entry name" value="HISTIDINE KINASE 1"/>
    <property type="match status" value="1"/>
</dbReference>
<dbReference type="InterPro" id="IPR001610">
    <property type="entry name" value="PAC"/>
</dbReference>
<dbReference type="AlphaFoldDB" id="A0A6N6RIY9"/>
<organism evidence="10 11">
    <name type="scientific">Phaeocystidibacter luteus</name>
    <dbReference type="NCBI Taxonomy" id="911197"/>
    <lineage>
        <taxon>Bacteria</taxon>
        <taxon>Pseudomonadati</taxon>
        <taxon>Bacteroidota</taxon>
        <taxon>Flavobacteriia</taxon>
        <taxon>Flavobacteriales</taxon>
        <taxon>Phaeocystidibacteraceae</taxon>
        <taxon>Phaeocystidibacter</taxon>
    </lineage>
</organism>
<evidence type="ECO:0000256" key="2">
    <source>
        <dbReference type="ARBA" id="ARBA00012438"/>
    </source>
</evidence>
<dbReference type="NCBIfam" id="TIGR00229">
    <property type="entry name" value="sensory_box"/>
    <property type="match status" value="2"/>
</dbReference>
<dbReference type="InterPro" id="IPR005467">
    <property type="entry name" value="His_kinase_dom"/>
</dbReference>
<dbReference type="CDD" id="cd00130">
    <property type="entry name" value="PAS"/>
    <property type="match status" value="2"/>
</dbReference>
<dbReference type="PROSITE" id="PS50113">
    <property type="entry name" value="PAC"/>
    <property type="match status" value="1"/>
</dbReference>
<dbReference type="Gene3D" id="3.30.450.20">
    <property type="entry name" value="PAS domain"/>
    <property type="match status" value="2"/>
</dbReference>
<dbReference type="InterPro" id="IPR036097">
    <property type="entry name" value="HisK_dim/P_sf"/>
</dbReference>
<dbReference type="SUPFAM" id="SSF55874">
    <property type="entry name" value="ATPase domain of HSP90 chaperone/DNA topoisomerase II/histidine kinase"/>
    <property type="match status" value="1"/>
</dbReference>
<dbReference type="InterPro" id="IPR036890">
    <property type="entry name" value="HATPase_C_sf"/>
</dbReference>
<dbReference type="SMART" id="SM00388">
    <property type="entry name" value="HisKA"/>
    <property type="match status" value="1"/>
</dbReference>
<evidence type="ECO:0000259" key="9">
    <source>
        <dbReference type="PROSITE" id="PS50113"/>
    </source>
</evidence>
<dbReference type="InterPro" id="IPR003661">
    <property type="entry name" value="HisK_dim/P_dom"/>
</dbReference>
<dbReference type="InterPro" id="IPR013655">
    <property type="entry name" value="PAS_fold_3"/>
</dbReference>
<dbReference type="EC" id="2.7.13.3" evidence="2"/>
<dbReference type="InterPro" id="IPR000014">
    <property type="entry name" value="PAS"/>
</dbReference>
<evidence type="ECO:0000256" key="5">
    <source>
        <dbReference type="ARBA" id="ARBA00022777"/>
    </source>
</evidence>
<dbReference type="SUPFAM" id="SSF55785">
    <property type="entry name" value="PYP-like sensor domain (PAS domain)"/>
    <property type="match status" value="2"/>
</dbReference>
<dbReference type="InterPro" id="IPR003594">
    <property type="entry name" value="HATPase_dom"/>
</dbReference>
<dbReference type="PROSITE" id="PS50109">
    <property type="entry name" value="HIS_KIN"/>
    <property type="match status" value="1"/>
</dbReference>
<dbReference type="PANTHER" id="PTHR43711">
    <property type="entry name" value="TWO-COMPONENT HISTIDINE KINASE"/>
    <property type="match status" value="1"/>
</dbReference>
<dbReference type="EMBL" id="WBVO01000001">
    <property type="protein sequence ID" value="KAB2814356.1"/>
    <property type="molecule type" value="Genomic_DNA"/>
</dbReference>
<dbReference type="FunFam" id="3.30.565.10:FF:000006">
    <property type="entry name" value="Sensor histidine kinase WalK"/>
    <property type="match status" value="1"/>
</dbReference>
<comment type="catalytic activity">
    <reaction evidence="1">
        <text>ATP + protein L-histidine = ADP + protein N-phospho-L-histidine.</text>
        <dbReference type="EC" id="2.7.13.3"/>
    </reaction>
</comment>
<dbReference type="Pfam" id="PF13426">
    <property type="entry name" value="PAS_9"/>
    <property type="match status" value="1"/>
</dbReference>
<evidence type="ECO:0000313" key="11">
    <source>
        <dbReference type="Proteomes" id="UP000468650"/>
    </source>
</evidence>
<dbReference type="CDD" id="cd00075">
    <property type="entry name" value="HATPase"/>
    <property type="match status" value="1"/>
</dbReference>
<name>A0A6N6RIY9_9FLAO</name>
<dbReference type="PRINTS" id="PR00344">
    <property type="entry name" value="BCTRLSENSOR"/>
</dbReference>
<feature type="domain" description="PAC" evidence="9">
    <location>
        <begin position="306"/>
        <end position="358"/>
    </location>
</feature>
<comment type="caution">
    <text evidence="10">The sequence shown here is derived from an EMBL/GenBank/DDBJ whole genome shotgun (WGS) entry which is preliminary data.</text>
</comment>
<protein>
    <recommendedName>
        <fullName evidence="2">histidine kinase</fullName>
        <ecNumber evidence="2">2.7.13.3</ecNumber>
    </recommendedName>
</protein>
<keyword evidence="6" id="KW-0902">Two-component regulatory system</keyword>
<dbReference type="SMART" id="SM00086">
    <property type="entry name" value="PAC"/>
    <property type="match status" value="2"/>
</dbReference>
<dbReference type="InterPro" id="IPR004358">
    <property type="entry name" value="Sig_transdc_His_kin-like_C"/>
</dbReference>
<dbReference type="Pfam" id="PF00512">
    <property type="entry name" value="HisKA"/>
    <property type="match status" value="1"/>
</dbReference>
<dbReference type="InterPro" id="IPR000700">
    <property type="entry name" value="PAS-assoc_C"/>
</dbReference>
<feature type="domain" description="Histidine kinase" evidence="7">
    <location>
        <begin position="369"/>
        <end position="587"/>
    </location>
</feature>
<dbReference type="Gene3D" id="3.30.565.10">
    <property type="entry name" value="Histidine kinase-like ATPase, C-terminal domain"/>
    <property type="match status" value="1"/>
</dbReference>
<dbReference type="RefSeq" id="WP_151665936.1">
    <property type="nucleotide sequence ID" value="NZ_WBVO01000001.1"/>
</dbReference>
<reference evidence="10 11" key="1">
    <citation type="submission" date="2019-09" db="EMBL/GenBank/DDBJ databases">
        <title>Genomes of family Cryomorphaceae.</title>
        <authorList>
            <person name="Bowman J.P."/>
        </authorList>
    </citation>
    <scope>NUCLEOTIDE SEQUENCE [LARGE SCALE GENOMIC DNA]</scope>
    <source>
        <strain evidence="10 11">LMG 25704</strain>
    </source>
</reference>
<gene>
    <name evidence="10" type="ORF">F8C67_01080</name>
</gene>
<accession>A0A6N6RIY9</accession>
<proteinExistence type="predicted"/>
<dbReference type="Pfam" id="PF02518">
    <property type="entry name" value="HATPase_c"/>
    <property type="match status" value="1"/>
</dbReference>
<evidence type="ECO:0000256" key="6">
    <source>
        <dbReference type="ARBA" id="ARBA00023012"/>
    </source>
</evidence>
<dbReference type="CDD" id="cd00082">
    <property type="entry name" value="HisKA"/>
    <property type="match status" value="1"/>
</dbReference>
<dbReference type="InterPro" id="IPR050736">
    <property type="entry name" value="Sensor_HK_Regulatory"/>
</dbReference>
<dbReference type="GO" id="GO:0000155">
    <property type="term" value="F:phosphorelay sensor kinase activity"/>
    <property type="evidence" value="ECO:0007669"/>
    <property type="project" value="InterPro"/>
</dbReference>
<dbReference type="InterPro" id="IPR035965">
    <property type="entry name" value="PAS-like_dom_sf"/>
</dbReference>
<keyword evidence="5 10" id="KW-0418">Kinase</keyword>
<keyword evidence="4" id="KW-0808">Transferase</keyword>
<evidence type="ECO:0000256" key="4">
    <source>
        <dbReference type="ARBA" id="ARBA00022679"/>
    </source>
</evidence>
<dbReference type="SMART" id="SM00091">
    <property type="entry name" value="PAS"/>
    <property type="match status" value="2"/>
</dbReference>
<evidence type="ECO:0000259" key="7">
    <source>
        <dbReference type="PROSITE" id="PS50109"/>
    </source>
</evidence>